<sequence>MKRTKLLFAILCTLFFISATAQSLRVEGFVRLTPKEPLEFALVALYAPNASQPLRFTYTDKRGYYSMAIPSSDKYIVEARYVGYKKERKEIQIKPESPLLRQDFELGSPEGEVGEVVVLGKPKEGIDKKSYYFKPNQIALAQNLLDLALTLPQVKASARTGEIVSASGDVAPVVLINGRHATHEELRSIPPGKIIRIDYFDIAPERYNTRGSVIDVVTKPLDDGHQAGVEGMTSPLYTDVIANGYYSYNRGMHRLKLFLKGLYRNTRLGEKDEQSTRYEADQPYSFRTEGISHKRLENYLFKTAYSLNQPNKHYLEIALSSSLEKVGDNREYDAYSRKGAQEVLRKGYTNSLGKVFTPVVDLYYDRTLTGGRRLFSNVVYTYNTLHSDYDLSERNETNHTEALRERIEGGTSKHSVIGQVEYAHPFKNSRLYIGTQMMYSQASFAIKGTSTGESVDLQRQFRDQLYLTWEGNRKRFFYRIVPAVSMHYASAHRGLEEDRLRFYFNPRVLAGYNLPHGHRLRLEVETANLIPDLGSTTEVTRQVREGFFVRNNPLLQNSYLSTGRLYYDWGNDYVDLSGRLVYNHTSGDWITTFLKERINGKEAVVQQRINALYSESLALRTSVSIKPFGNEQLQIRLYAQPRYQHYSVSKDQQLSFFSIPSGISLLYQKDRWGVQGDLDLPYKRLYSYFISSSGFYSSLSGFWRKGSWNVRLALENLFVPELSVTENHSFLRLQETTRSIKRDNFWKGSIALTYYFSIGKEYRGGKSLENEDLDRGEF</sequence>
<name>A0ABR4XIP4_9PORP</name>
<dbReference type="InterPro" id="IPR008969">
    <property type="entry name" value="CarboxyPept-like_regulatory"/>
</dbReference>
<keyword evidence="1" id="KW-0732">Signal</keyword>
<comment type="caution">
    <text evidence="2">The sequence shown here is derived from an EMBL/GenBank/DDBJ whole genome shotgun (WGS) entry which is preliminary data.</text>
</comment>
<gene>
    <name evidence="2" type="ORF">HQ43_05570</name>
</gene>
<proteinExistence type="predicted"/>
<dbReference type="Pfam" id="PF13620">
    <property type="entry name" value="CarboxypepD_reg"/>
    <property type="match status" value="1"/>
</dbReference>
<feature type="chain" id="PRO_5045993490" description="Outer membrane protein beta-barrel domain-containing protein" evidence="1">
    <location>
        <begin position="22"/>
        <end position="778"/>
    </location>
</feature>
<evidence type="ECO:0000313" key="2">
    <source>
        <dbReference type="EMBL" id="KGN91586.1"/>
    </source>
</evidence>
<evidence type="ECO:0000313" key="3">
    <source>
        <dbReference type="Proteomes" id="UP000030101"/>
    </source>
</evidence>
<protein>
    <recommendedName>
        <fullName evidence="4">Outer membrane protein beta-barrel domain-containing protein</fullName>
    </recommendedName>
</protein>
<evidence type="ECO:0008006" key="4">
    <source>
        <dbReference type="Google" id="ProtNLM"/>
    </source>
</evidence>
<evidence type="ECO:0000256" key="1">
    <source>
        <dbReference type="SAM" id="SignalP"/>
    </source>
</evidence>
<reference evidence="2 3" key="1">
    <citation type="submission" date="2014-08" db="EMBL/GenBank/DDBJ databases">
        <title>Porphyromonas canoris strain:OH2762 Genome sequencing.</title>
        <authorList>
            <person name="Wallis C."/>
            <person name="Deusch O."/>
            <person name="O'Flynn C."/>
            <person name="Davis I."/>
            <person name="Jospin G."/>
            <person name="Darling A.E."/>
            <person name="Coil D.A."/>
            <person name="Alexiev A."/>
            <person name="Horsfall A."/>
            <person name="Kirkwood N."/>
            <person name="Harris S."/>
            <person name="Eisen J.A."/>
        </authorList>
    </citation>
    <scope>NUCLEOTIDE SEQUENCE [LARGE SCALE GENOMIC DNA]</scope>
    <source>
        <strain evidence="3">COT-108 OH2762</strain>
    </source>
</reference>
<accession>A0ABR4XIP4</accession>
<dbReference type="SUPFAM" id="SSF56935">
    <property type="entry name" value="Porins"/>
    <property type="match status" value="1"/>
</dbReference>
<dbReference type="Proteomes" id="UP000030101">
    <property type="component" value="Unassembled WGS sequence"/>
</dbReference>
<keyword evidence="3" id="KW-1185">Reference proteome</keyword>
<dbReference type="RefSeq" id="WP_036790780.1">
    <property type="nucleotide sequence ID" value="NZ_JQZV01000013.1"/>
</dbReference>
<feature type="signal peptide" evidence="1">
    <location>
        <begin position="1"/>
        <end position="21"/>
    </location>
</feature>
<dbReference type="EMBL" id="JQZV01000013">
    <property type="protein sequence ID" value="KGN91586.1"/>
    <property type="molecule type" value="Genomic_DNA"/>
</dbReference>
<dbReference type="SUPFAM" id="SSF49464">
    <property type="entry name" value="Carboxypeptidase regulatory domain-like"/>
    <property type="match status" value="1"/>
</dbReference>
<dbReference type="Gene3D" id="2.60.40.1120">
    <property type="entry name" value="Carboxypeptidase-like, regulatory domain"/>
    <property type="match status" value="1"/>
</dbReference>
<organism evidence="2 3">
    <name type="scientific">Porphyromonas canoris</name>
    <dbReference type="NCBI Taxonomy" id="36875"/>
    <lineage>
        <taxon>Bacteria</taxon>
        <taxon>Pseudomonadati</taxon>
        <taxon>Bacteroidota</taxon>
        <taxon>Bacteroidia</taxon>
        <taxon>Bacteroidales</taxon>
        <taxon>Porphyromonadaceae</taxon>
        <taxon>Porphyromonas</taxon>
    </lineage>
</organism>